<name>A0A9P6FMA9_9FUNG</name>
<keyword evidence="2" id="KW-0472">Membrane</keyword>
<organism evidence="3 4">
    <name type="scientific">Lunasporangiospora selenospora</name>
    <dbReference type="NCBI Taxonomy" id="979761"/>
    <lineage>
        <taxon>Eukaryota</taxon>
        <taxon>Fungi</taxon>
        <taxon>Fungi incertae sedis</taxon>
        <taxon>Mucoromycota</taxon>
        <taxon>Mortierellomycotina</taxon>
        <taxon>Mortierellomycetes</taxon>
        <taxon>Mortierellales</taxon>
        <taxon>Mortierellaceae</taxon>
        <taxon>Lunasporangiospora</taxon>
    </lineage>
</organism>
<feature type="transmembrane region" description="Helical" evidence="2">
    <location>
        <begin position="183"/>
        <end position="203"/>
    </location>
</feature>
<dbReference type="EMBL" id="JAABOA010003824">
    <property type="protein sequence ID" value="KAF9578283.1"/>
    <property type="molecule type" value="Genomic_DNA"/>
</dbReference>
<accession>A0A9P6FMA9</accession>
<feature type="compositionally biased region" description="Polar residues" evidence="1">
    <location>
        <begin position="416"/>
        <end position="428"/>
    </location>
</feature>
<feature type="compositionally biased region" description="Polar residues" evidence="1">
    <location>
        <begin position="253"/>
        <end position="266"/>
    </location>
</feature>
<feature type="transmembrane region" description="Helical" evidence="2">
    <location>
        <begin position="24"/>
        <end position="45"/>
    </location>
</feature>
<evidence type="ECO:0000256" key="2">
    <source>
        <dbReference type="SAM" id="Phobius"/>
    </source>
</evidence>
<feature type="region of interest" description="Disordered" evidence="1">
    <location>
        <begin position="300"/>
        <end position="443"/>
    </location>
</feature>
<feature type="compositionally biased region" description="Low complexity" evidence="1">
    <location>
        <begin position="362"/>
        <end position="399"/>
    </location>
</feature>
<keyword evidence="2" id="KW-1133">Transmembrane helix</keyword>
<evidence type="ECO:0000256" key="1">
    <source>
        <dbReference type="SAM" id="MobiDB-lite"/>
    </source>
</evidence>
<protein>
    <submittedName>
        <fullName evidence="3">Uncharacterized protein</fullName>
    </submittedName>
</protein>
<feature type="compositionally biased region" description="Low complexity" evidence="1">
    <location>
        <begin position="321"/>
        <end position="331"/>
    </location>
</feature>
<dbReference type="AlphaFoldDB" id="A0A9P6FMA9"/>
<dbReference type="Proteomes" id="UP000780801">
    <property type="component" value="Unassembled WGS sequence"/>
</dbReference>
<feature type="region of interest" description="Disordered" evidence="1">
    <location>
        <begin position="246"/>
        <end position="280"/>
    </location>
</feature>
<feature type="region of interest" description="Disordered" evidence="1">
    <location>
        <begin position="1"/>
        <end position="22"/>
    </location>
</feature>
<sequence length="443" mass="47984">MLRSLRPQPRPGLASSTSTSPRHFSISSLFSLSSFVALAILFASFPSHNYVLAQAKETIALSLLGQDGSVIGTPQVIERAICSMIDISSVPEGTVYASVSAAVKQSGFNLYSDGACQLFAKTAVGQWSQAAVPGVLRVRWEGPSSATVGTLGDVPFPPNMAGQTLVPEAKIVWKLDPSKGKTVVGLVAAVLVIGIAIGVYQVYRVAQYKPPPKQPKKPKLGTNVKKIKKKDAYYKKPVRADQQAFQRLHNESPEPSMSSLRSTQPMGQRPLPMQHNQSSLPQLPMIERSRDSQYSEGASTFVNWNERPTMNTNKGSGTGSGSSRLGNGRDSVSIDMRGALTPDLIQLDGQDPHHHNHHGHNHSNSNNSNNSGYANPANYFSSNNNSSYNYNNNNNSNNNGYQRGRGGEVMVPMHNLDSSGYQSSTHQYGQGRATRRSSSSRSR</sequence>
<gene>
    <name evidence="3" type="ORF">BGW38_006006</name>
</gene>
<feature type="compositionally biased region" description="Polar residues" evidence="1">
    <location>
        <begin position="300"/>
        <end position="314"/>
    </location>
</feature>
<keyword evidence="4" id="KW-1185">Reference proteome</keyword>
<dbReference type="OrthoDB" id="2443576at2759"/>
<keyword evidence="2" id="KW-0812">Transmembrane</keyword>
<evidence type="ECO:0000313" key="4">
    <source>
        <dbReference type="Proteomes" id="UP000780801"/>
    </source>
</evidence>
<proteinExistence type="predicted"/>
<reference evidence="3" key="1">
    <citation type="journal article" date="2020" name="Fungal Divers.">
        <title>Resolving the Mortierellaceae phylogeny through synthesis of multi-gene phylogenetics and phylogenomics.</title>
        <authorList>
            <person name="Vandepol N."/>
            <person name="Liber J."/>
            <person name="Desiro A."/>
            <person name="Na H."/>
            <person name="Kennedy M."/>
            <person name="Barry K."/>
            <person name="Grigoriev I.V."/>
            <person name="Miller A.N."/>
            <person name="O'Donnell K."/>
            <person name="Stajich J.E."/>
            <person name="Bonito G."/>
        </authorList>
    </citation>
    <scope>NUCLEOTIDE SEQUENCE</scope>
    <source>
        <strain evidence="3">KOD1015</strain>
    </source>
</reference>
<feature type="region of interest" description="Disordered" evidence="1">
    <location>
        <begin position="210"/>
        <end position="233"/>
    </location>
</feature>
<comment type="caution">
    <text evidence="3">The sequence shown here is derived from an EMBL/GenBank/DDBJ whole genome shotgun (WGS) entry which is preliminary data.</text>
</comment>
<feature type="compositionally biased region" description="Basic residues" evidence="1">
    <location>
        <begin position="214"/>
        <end position="229"/>
    </location>
</feature>
<evidence type="ECO:0000313" key="3">
    <source>
        <dbReference type="EMBL" id="KAF9578283.1"/>
    </source>
</evidence>